<evidence type="ECO:0000259" key="5">
    <source>
        <dbReference type="Pfam" id="PF01523"/>
    </source>
</evidence>
<feature type="domain" description="Metalloprotease TldD/E C-terminal" evidence="6">
    <location>
        <begin position="278"/>
        <end position="511"/>
    </location>
</feature>
<evidence type="ECO:0000256" key="3">
    <source>
        <dbReference type="ARBA" id="ARBA00022801"/>
    </source>
</evidence>
<name>A0ABS5JVY6_9BACT</name>
<feature type="domain" description="Metalloprotease TldD/E central" evidence="7">
    <location>
        <begin position="162"/>
        <end position="268"/>
    </location>
</feature>
<evidence type="ECO:0000256" key="1">
    <source>
        <dbReference type="ARBA" id="ARBA00005836"/>
    </source>
</evidence>
<keyword evidence="3" id="KW-0378">Hydrolase</keyword>
<dbReference type="SUPFAM" id="SSF111283">
    <property type="entry name" value="Putative modulator of DNA gyrase, PmbA/TldD"/>
    <property type="match status" value="1"/>
</dbReference>
<dbReference type="InterPro" id="IPR045570">
    <property type="entry name" value="Metalloprtase-TldD/E_cen_dom"/>
</dbReference>
<dbReference type="InterPro" id="IPR006311">
    <property type="entry name" value="TAT_signal"/>
</dbReference>
<reference evidence="8 9" key="1">
    <citation type="journal article" date="2015" name="Int. J. Syst. Evol. Microbiol.">
        <title>Carboxylicivirga linearis sp. nov., isolated from a sea cucumber culture pond.</title>
        <authorList>
            <person name="Wang F.Q."/>
            <person name="Zhou Y.X."/>
            <person name="Lin X.Z."/>
            <person name="Chen G.J."/>
            <person name="Du Z.J."/>
        </authorList>
    </citation>
    <scope>NUCLEOTIDE SEQUENCE [LARGE SCALE GENOMIC DNA]</scope>
    <source>
        <strain evidence="8 9">FB218</strain>
    </source>
</reference>
<keyword evidence="2" id="KW-0645">Protease</keyword>
<dbReference type="PANTHER" id="PTHR30624">
    <property type="entry name" value="UNCHARACTERIZED PROTEIN TLDD AND PMBA"/>
    <property type="match status" value="1"/>
</dbReference>
<evidence type="ECO:0000256" key="2">
    <source>
        <dbReference type="ARBA" id="ARBA00022670"/>
    </source>
</evidence>
<accession>A0ABS5JVY6</accession>
<evidence type="ECO:0000313" key="8">
    <source>
        <dbReference type="EMBL" id="MBS2099052.1"/>
    </source>
</evidence>
<proteinExistence type="inferred from homology"/>
<comment type="similarity">
    <text evidence="1">Belongs to the peptidase U62 family.</text>
</comment>
<dbReference type="InterPro" id="IPR002510">
    <property type="entry name" value="Metalloprtase-TldD/E_N"/>
</dbReference>
<dbReference type="RefSeq" id="WP_212216303.1">
    <property type="nucleotide sequence ID" value="NZ_JAGUCO010000007.1"/>
</dbReference>
<dbReference type="Proteomes" id="UP000708576">
    <property type="component" value="Unassembled WGS sequence"/>
</dbReference>
<dbReference type="NCBIfam" id="TIGR01409">
    <property type="entry name" value="TAT_signal_seq"/>
    <property type="match status" value="1"/>
</dbReference>
<evidence type="ECO:0000259" key="6">
    <source>
        <dbReference type="Pfam" id="PF19289"/>
    </source>
</evidence>
<evidence type="ECO:0000313" key="9">
    <source>
        <dbReference type="Proteomes" id="UP000708576"/>
    </source>
</evidence>
<organism evidence="8 9">
    <name type="scientific">Carboxylicivirga linearis</name>
    <dbReference type="NCBI Taxonomy" id="1628157"/>
    <lineage>
        <taxon>Bacteria</taxon>
        <taxon>Pseudomonadati</taxon>
        <taxon>Bacteroidota</taxon>
        <taxon>Bacteroidia</taxon>
        <taxon>Marinilabiliales</taxon>
        <taxon>Marinilabiliaceae</taxon>
        <taxon>Carboxylicivirga</taxon>
    </lineage>
</organism>
<feature type="domain" description="Metalloprotease TldD/E N-terminal" evidence="5">
    <location>
        <begin position="73"/>
        <end position="137"/>
    </location>
</feature>
<comment type="caution">
    <text evidence="8">The sequence shown here is derived from an EMBL/GenBank/DDBJ whole genome shotgun (WGS) entry which is preliminary data.</text>
</comment>
<dbReference type="InterPro" id="IPR019546">
    <property type="entry name" value="TAT_signal_bac_arc"/>
</dbReference>
<gene>
    <name evidence="8" type="ORF">KEM10_12240</name>
</gene>
<evidence type="ECO:0000256" key="4">
    <source>
        <dbReference type="ARBA" id="ARBA00023049"/>
    </source>
</evidence>
<dbReference type="PROSITE" id="PS51318">
    <property type="entry name" value="TAT"/>
    <property type="match status" value="1"/>
</dbReference>
<dbReference type="Pfam" id="PF19289">
    <property type="entry name" value="PmbA_TldD_3rd"/>
    <property type="match status" value="1"/>
</dbReference>
<dbReference type="PROSITE" id="PS51257">
    <property type="entry name" value="PROKAR_LIPOPROTEIN"/>
    <property type="match status" value="1"/>
</dbReference>
<dbReference type="Pfam" id="PF10518">
    <property type="entry name" value="TAT_signal"/>
    <property type="match status" value="1"/>
</dbReference>
<dbReference type="PIRSF" id="PIRSF004919">
    <property type="entry name" value="TldD"/>
    <property type="match status" value="1"/>
</dbReference>
<dbReference type="InterPro" id="IPR025502">
    <property type="entry name" value="TldD"/>
</dbReference>
<dbReference type="Pfam" id="PF19290">
    <property type="entry name" value="PmbA_TldD_2nd"/>
    <property type="match status" value="1"/>
</dbReference>
<sequence length="514" mass="56374">MKATINRRDFLRAGAVTAAGTAILPHLLTGCTSGPSATGHNMTLHDYLEHFGVTKNMIQDIIREGLSKGGDYCDVYFQHMIGNYIGLEDKSVNRAYSDVSLGVGIRVLKGDQTGYSFSEEISMDAMKSAARTAANIANSTTKVEPVAFESPKLPNYYLIKTPWEEVSINEKIPYLQQINDKVFALDNRIIKSNVWFMDETSYVLFANSEGRMTYDYQPMGQISVSCSAEQNGQKEQNGYNLSGRRGIEFFTPENIDLLASEAVKRTTDLFEAVKPKAGELPVVLAAGSSGILLHEAIGHGMEADFNRKEVSIFSDKIGKKVANDFVTIVDDGTNPNVRGSINVDDEGNDTEKTYLVENGTMTSYLHDRISAKHYGVKTTGSGRRESFRHMPMPRMRNTYMENGPHKKGEIIESVKYGIFAETFTNGQVMIGAGDFTFYVKSGYLIENGKLTQPIKDINIIGNGPKVLSDIEMVADDFKMAEGGWTCGKNGQGVPVSMGLPTVKVSKITVGGVNA</sequence>
<protein>
    <submittedName>
        <fullName evidence="8">TldD/PmbA family protein</fullName>
    </submittedName>
</protein>
<dbReference type="Pfam" id="PF01523">
    <property type="entry name" value="PmbA_TldD_1st"/>
    <property type="match status" value="1"/>
</dbReference>
<dbReference type="InterPro" id="IPR035068">
    <property type="entry name" value="TldD/PmbA_N"/>
</dbReference>
<keyword evidence="4" id="KW-0482">Metalloprotease</keyword>
<dbReference type="Gene3D" id="3.30.2290.10">
    <property type="entry name" value="PmbA/TldD superfamily"/>
    <property type="match status" value="1"/>
</dbReference>
<dbReference type="InterPro" id="IPR051463">
    <property type="entry name" value="Peptidase_U62_metallo"/>
</dbReference>
<dbReference type="PANTHER" id="PTHR30624:SF4">
    <property type="entry name" value="METALLOPROTEASE TLDD"/>
    <property type="match status" value="1"/>
</dbReference>
<dbReference type="InterPro" id="IPR045569">
    <property type="entry name" value="Metalloprtase-TldD/E_C"/>
</dbReference>
<keyword evidence="9" id="KW-1185">Reference proteome</keyword>
<dbReference type="InterPro" id="IPR036059">
    <property type="entry name" value="TldD/PmbA_sf"/>
</dbReference>
<dbReference type="EMBL" id="JAGUCO010000007">
    <property type="protein sequence ID" value="MBS2099052.1"/>
    <property type="molecule type" value="Genomic_DNA"/>
</dbReference>
<evidence type="ECO:0000259" key="7">
    <source>
        <dbReference type="Pfam" id="PF19290"/>
    </source>
</evidence>